<dbReference type="EMBL" id="KQ434960">
    <property type="protein sequence ID" value="KZC12662.1"/>
    <property type="molecule type" value="Genomic_DNA"/>
</dbReference>
<proteinExistence type="predicted"/>
<gene>
    <name evidence="1" type="ORF">WN55_04128</name>
</gene>
<keyword evidence="2" id="KW-1185">Reference proteome</keyword>
<organism evidence="1 2">
    <name type="scientific">Dufourea novaeangliae</name>
    <name type="common">Sweat bee</name>
    <dbReference type="NCBI Taxonomy" id="178035"/>
    <lineage>
        <taxon>Eukaryota</taxon>
        <taxon>Metazoa</taxon>
        <taxon>Ecdysozoa</taxon>
        <taxon>Arthropoda</taxon>
        <taxon>Hexapoda</taxon>
        <taxon>Insecta</taxon>
        <taxon>Pterygota</taxon>
        <taxon>Neoptera</taxon>
        <taxon>Endopterygota</taxon>
        <taxon>Hymenoptera</taxon>
        <taxon>Apocrita</taxon>
        <taxon>Aculeata</taxon>
        <taxon>Apoidea</taxon>
        <taxon>Anthophila</taxon>
        <taxon>Halictidae</taxon>
        <taxon>Rophitinae</taxon>
        <taxon>Dufourea</taxon>
    </lineage>
</organism>
<accession>A0A154PLD4</accession>
<sequence length="78" mass="9116">MPFYTSWQVAVNHYKAWSHEPLFLSILSTSVFLDSTKRRLLVALIRQCPCDTKDNEDVYMDRVSTIVLYFGRQLVPGF</sequence>
<dbReference type="Proteomes" id="UP000076502">
    <property type="component" value="Unassembled WGS sequence"/>
</dbReference>
<dbReference type="AlphaFoldDB" id="A0A154PLD4"/>
<evidence type="ECO:0000313" key="1">
    <source>
        <dbReference type="EMBL" id="KZC12662.1"/>
    </source>
</evidence>
<evidence type="ECO:0000313" key="2">
    <source>
        <dbReference type="Proteomes" id="UP000076502"/>
    </source>
</evidence>
<protein>
    <submittedName>
        <fullName evidence="1">Uncharacterized protein</fullName>
    </submittedName>
</protein>
<name>A0A154PLD4_DUFNO</name>
<reference evidence="1 2" key="1">
    <citation type="submission" date="2015-07" db="EMBL/GenBank/DDBJ databases">
        <title>The genome of Dufourea novaeangliae.</title>
        <authorList>
            <person name="Pan H."/>
            <person name="Kapheim K."/>
        </authorList>
    </citation>
    <scope>NUCLEOTIDE SEQUENCE [LARGE SCALE GENOMIC DNA]</scope>
    <source>
        <strain evidence="1">0120121106</strain>
        <tissue evidence="1">Whole body</tissue>
    </source>
</reference>